<protein>
    <submittedName>
        <fullName evidence="2">Uncharacterized protein</fullName>
    </submittedName>
</protein>
<dbReference type="Proteomes" id="UP000243232">
    <property type="component" value="Chromosome I"/>
</dbReference>
<keyword evidence="1" id="KW-1133">Transmembrane helix</keyword>
<evidence type="ECO:0000313" key="3">
    <source>
        <dbReference type="Proteomes" id="UP000243232"/>
    </source>
</evidence>
<sequence>MSATAKPLGNSPMSQVLQPLLWFLLMASTLACASHFALDMVR</sequence>
<dbReference type="PROSITE" id="PS51257">
    <property type="entry name" value="PROKAR_LIPOPROTEIN"/>
    <property type="match status" value="1"/>
</dbReference>
<gene>
    <name evidence="2" type="ORF">SAMN05216296_1535</name>
</gene>
<reference evidence="3" key="1">
    <citation type="submission" date="2016-10" db="EMBL/GenBank/DDBJ databases">
        <authorList>
            <person name="Varghese N."/>
            <person name="Submissions S."/>
        </authorList>
    </citation>
    <scope>NUCLEOTIDE SEQUENCE [LARGE SCALE GENOMIC DNA]</scope>
    <source>
        <strain evidence="3">DSM 17875</strain>
    </source>
</reference>
<evidence type="ECO:0000313" key="2">
    <source>
        <dbReference type="EMBL" id="SDU05850.1"/>
    </source>
</evidence>
<name>A0A1H2FEQ1_9PSED</name>
<dbReference type="AlphaFoldDB" id="A0A1H2FEQ1"/>
<keyword evidence="3" id="KW-1185">Reference proteome</keyword>
<accession>A0A1H2FEQ1</accession>
<keyword evidence="1" id="KW-0472">Membrane</keyword>
<dbReference type="STRING" id="364197.SAMN05216296_1535"/>
<dbReference type="RefSeq" id="WP_269457172.1">
    <property type="nucleotide sequence ID" value="NZ_LT629785.1"/>
</dbReference>
<proteinExistence type="predicted"/>
<organism evidence="2 3">
    <name type="scientific">Pseudomonas pohangensis</name>
    <dbReference type="NCBI Taxonomy" id="364197"/>
    <lineage>
        <taxon>Bacteria</taxon>
        <taxon>Pseudomonadati</taxon>
        <taxon>Pseudomonadota</taxon>
        <taxon>Gammaproteobacteria</taxon>
        <taxon>Pseudomonadales</taxon>
        <taxon>Pseudomonadaceae</taxon>
        <taxon>Pseudomonas</taxon>
    </lineage>
</organism>
<feature type="transmembrane region" description="Helical" evidence="1">
    <location>
        <begin position="20"/>
        <end position="38"/>
    </location>
</feature>
<dbReference type="EMBL" id="LT629785">
    <property type="protein sequence ID" value="SDU05850.1"/>
    <property type="molecule type" value="Genomic_DNA"/>
</dbReference>
<evidence type="ECO:0000256" key="1">
    <source>
        <dbReference type="SAM" id="Phobius"/>
    </source>
</evidence>
<keyword evidence="1" id="KW-0812">Transmembrane</keyword>